<dbReference type="InterPro" id="IPR050309">
    <property type="entry name" value="Type-B_Carboxylest/Lipase"/>
</dbReference>
<proteinExistence type="inferred from homology"/>
<name>A0A9W9R1R0_PENBR</name>
<comment type="caution">
    <text evidence="5">The sequence shown here is derived from an EMBL/GenBank/DDBJ whole genome shotgun (WGS) entry which is preliminary data.</text>
</comment>
<dbReference type="InterPro" id="IPR029058">
    <property type="entry name" value="AB_hydrolase_fold"/>
</dbReference>
<comment type="similarity">
    <text evidence="1 3">Belongs to the type-B carboxylesterase/lipase family.</text>
</comment>
<dbReference type="AlphaFoldDB" id="A0A9W9R1R0"/>
<accession>A0A9W9R1R0</accession>
<dbReference type="SUPFAM" id="SSF53474">
    <property type="entry name" value="alpha/beta-Hydrolases"/>
    <property type="match status" value="1"/>
</dbReference>
<protein>
    <recommendedName>
        <fullName evidence="3">Carboxylic ester hydrolase</fullName>
        <ecNumber evidence="3">3.1.1.-</ecNumber>
    </recommendedName>
</protein>
<evidence type="ECO:0000313" key="5">
    <source>
        <dbReference type="EMBL" id="KAJ5352010.1"/>
    </source>
</evidence>
<evidence type="ECO:0000259" key="4">
    <source>
        <dbReference type="Pfam" id="PF00135"/>
    </source>
</evidence>
<dbReference type="GO" id="GO:0016787">
    <property type="term" value="F:hydrolase activity"/>
    <property type="evidence" value="ECO:0007669"/>
    <property type="project" value="UniProtKB-KW"/>
</dbReference>
<evidence type="ECO:0000256" key="3">
    <source>
        <dbReference type="RuleBase" id="RU361235"/>
    </source>
</evidence>
<reference evidence="5" key="2">
    <citation type="journal article" date="2023" name="IMA Fungus">
        <title>Comparative genomic study of the Penicillium genus elucidates a diverse pangenome and 15 lateral gene transfer events.</title>
        <authorList>
            <person name="Petersen C."/>
            <person name="Sorensen T."/>
            <person name="Nielsen M.R."/>
            <person name="Sondergaard T.E."/>
            <person name="Sorensen J.L."/>
            <person name="Fitzpatrick D.A."/>
            <person name="Frisvad J.C."/>
            <person name="Nielsen K.L."/>
        </authorList>
    </citation>
    <scope>NUCLEOTIDE SEQUENCE</scope>
    <source>
        <strain evidence="5">IBT 35673</strain>
    </source>
</reference>
<dbReference type="GO" id="GO:0072330">
    <property type="term" value="P:monocarboxylic acid biosynthetic process"/>
    <property type="evidence" value="ECO:0007669"/>
    <property type="project" value="UniProtKB-ARBA"/>
</dbReference>
<dbReference type="Gene3D" id="3.40.50.1820">
    <property type="entry name" value="alpha/beta hydrolase"/>
    <property type="match status" value="1"/>
</dbReference>
<keyword evidence="2 3" id="KW-0378">Hydrolase</keyword>
<reference evidence="5" key="1">
    <citation type="submission" date="2022-12" db="EMBL/GenBank/DDBJ databases">
        <authorList>
            <person name="Petersen C."/>
        </authorList>
    </citation>
    <scope>NUCLEOTIDE SEQUENCE</scope>
    <source>
        <strain evidence="5">IBT 35673</strain>
    </source>
</reference>
<dbReference type="EC" id="3.1.1.-" evidence="3"/>
<dbReference type="EMBL" id="JAPZBQ010000001">
    <property type="protein sequence ID" value="KAJ5352010.1"/>
    <property type="molecule type" value="Genomic_DNA"/>
</dbReference>
<dbReference type="InterPro" id="IPR019826">
    <property type="entry name" value="Carboxylesterase_B_AS"/>
</dbReference>
<gene>
    <name evidence="5" type="ORF">N7452_000984</name>
</gene>
<evidence type="ECO:0000256" key="1">
    <source>
        <dbReference type="ARBA" id="ARBA00005964"/>
    </source>
</evidence>
<dbReference type="GO" id="GO:0017000">
    <property type="term" value="P:antibiotic biosynthetic process"/>
    <property type="evidence" value="ECO:0007669"/>
    <property type="project" value="UniProtKB-ARBA"/>
</dbReference>
<dbReference type="PROSITE" id="PS00122">
    <property type="entry name" value="CARBOXYLESTERASE_B_1"/>
    <property type="match status" value="1"/>
</dbReference>
<dbReference type="Pfam" id="PF00135">
    <property type="entry name" value="COesterase"/>
    <property type="match status" value="1"/>
</dbReference>
<sequence length="545" mass="59876">MTVVDKPPSVTLAQGQVVGTKLKDTFLQTIDAFLGVPYALPPTGDRRFRPAVKVSNSSEIIDASKYGPAAPGKALLSGGPKLVQSEDCLTANIFRPAGGDETEKLPVAVYIHGGAFNRGSAAMHSTASMVAWSEKPFVAVSFGYRIGALGFLPSSLSQKEGLLNLGLRDQVVLLQWVQDNIAKFGGDPANVTLFGLSAGAHSIGHHLLNYDEHQLPLLHRVIIESGAPTSRAVRPYNAKVHEEQFADFLEEVGCPKDLPEADIFPFLRSLPTLVVTNAQTAVFDKYNPSLRWAFQPVIDGAIISRKPLEAWESKAWNKVPIMTGFNGNEGTFYVDKKMSDASQFRQFWHNLLPELSSADLDTIEKLYPDPALIPTSPYVETRTSEDLGPQYKRIEAAYGHYSYVAPVRQTAHFASSQGAKVYLYHWALPRTVVGRANHGDNMYYETYNDAITGISESQKKLSGTLHAYLTSFITTGDPNGISGRYGQRPEWQPYHPSAKKVMIFGDGNEELIGGDVAPPAKCVDDDWAKEETEFWWSKVPISQLA</sequence>
<organism evidence="5 6">
    <name type="scientific">Penicillium brevicompactum</name>
    <dbReference type="NCBI Taxonomy" id="5074"/>
    <lineage>
        <taxon>Eukaryota</taxon>
        <taxon>Fungi</taxon>
        <taxon>Dikarya</taxon>
        <taxon>Ascomycota</taxon>
        <taxon>Pezizomycotina</taxon>
        <taxon>Eurotiomycetes</taxon>
        <taxon>Eurotiomycetidae</taxon>
        <taxon>Eurotiales</taxon>
        <taxon>Aspergillaceae</taxon>
        <taxon>Penicillium</taxon>
    </lineage>
</organism>
<dbReference type="PANTHER" id="PTHR11559">
    <property type="entry name" value="CARBOXYLESTERASE"/>
    <property type="match status" value="1"/>
</dbReference>
<evidence type="ECO:0000313" key="6">
    <source>
        <dbReference type="Proteomes" id="UP001147695"/>
    </source>
</evidence>
<dbReference type="Proteomes" id="UP001147695">
    <property type="component" value="Unassembled WGS sequence"/>
</dbReference>
<dbReference type="InterPro" id="IPR002018">
    <property type="entry name" value="CarbesteraseB"/>
</dbReference>
<evidence type="ECO:0000256" key="2">
    <source>
        <dbReference type="ARBA" id="ARBA00022801"/>
    </source>
</evidence>
<dbReference type="FunFam" id="3.40.50.1820:FF:000263">
    <property type="entry name" value="Carboxylic ester hydrolase"/>
    <property type="match status" value="1"/>
</dbReference>
<feature type="domain" description="Carboxylesterase type B" evidence="4">
    <location>
        <begin position="7"/>
        <end position="509"/>
    </location>
</feature>